<sequence length="210" mass="22958">MFSHHFVNSYLFLLQSFDLSYSDGPLFNPDSETGLHFGGHPRPSRPYLGTPFPPNFAFGPANAPPLRATPMPHLLDRIPKPGVSTFQKYLLSGNAAYPMLLTHATNSANEGRRMLAGNRMNTLSEGTRRVPPFPGAAVAFEPSSNTRGSVQLISTDRGEYTLSLPIVSHPSEMREVPANTQAMLIRSGDGIFLRLSNGLLLNAQDSIYDT</sequence>
<name>W2TX52_NECAM</name>
<evidence type="ECO:0000313" key="1">
    <source>
        <dbReference type="EMBL" id="ETN85602.1"/>
    </source>
</evidence>
<dbReference type="Proteomes" id="UP000053676">
    <property type="component" value="Unassembled WGS sequence"/>
</dbReference>
<proteinExistence type="predicted"/>
<evidence type="ECO:0000313" key="2">
    <source>
        <dbReference type="Proteomes" id="UP000053676"/>
    </source>
</evidence>
<dbReference type="AlphaFoldDB" id="W2TX52"/>
<feature type="non-terminal residue" evidence="1">
    <location>
        <position position="210"/>
    </location>
</feature>
<accession>W2TX52</accession>
<protein>
    <submittedName>
        <fullName evidence="1">Uncharacterized protein</fullName>
    </submittedName>
</protein>
<gene>
    <name evidence="1" type="ORF">NECAME_16721</name>
</gene>
<keyword evidence="2" id="KW-1185">Reference proteome</keyword>
<dbReference type="OrthoDB" id="10520773at2759"/>
<organism evidence="1 2">
    <name type="scientific">Necator americanus</name>
    <name type="common">Human hookworm</name>
    <dbReference type="NCBI Taxonomy" id="51031"/>
    <lineage>
        <taxon>Eukaryota</taxon>
        <taxon>Metazoa</taxon>
        <taxon>Ecdysozoa</taxon>
        <taxon>Nematoda</taxon>
        <taxon>Chromadorea</taxon>
        <taxon>Rhabditida</taxon>
        <taxon>Rhabditina</taxon>
        <taxon>Rhabditomorpha</taxon>
        <taxon>Strongyloidea</taxon>
        <taxon>Ancylostomatidae</taxon>
        <taxon>Bunostominae</taxon>
        <taxon>Necator</taxon>
    </lineage>
</organism>
<dbReference type="STRING" id="51031.W2TX52"/>
<dbReference type="KEGG" id="nai:NECAME_16721"/>
<dbReference type="EMBL" id="KI657703">
    <property type="protein sequence ID" value="ETN85602.1"/>
    <property type="molecule type" value="Genomic_DNA"/>
</dbReference>
<reference evidence="2" key="1">
    <citation type="journal article" date="2014" name="Nat. Genet.">
        <title>Genome of the human hookworm Necator americanus.</title>
        <authorList>
            <person name="Tang Y.T."/>
            <person name="Gao X."/>
            <person name="Rosa B.A."/>
            <person name="Abubucker S."/>
            <person name="Hallsworth-Pepin K."/>
            <person name="Martin J."/>
            <person name="Tyagi R."/>
            <person name="Heizer E."/>
            <person name="Zhang X."/>
            <person name="Bhonagiri-Palsikar V."/>
            <person name="Minx P."/>
            <person name="Warren W.C."/>
            <person name="Wang Q."/>
            <person name="Zhan B."/>
            <person name="Hotez P.J."/>
            <person name="Sternberg P.W."/>
            <person name="Dougall A."/>
            <person name="Gaze S.T."/>
            <person name="Mulvenna J."/>
            <person name="Sotillo J."/>
            <person name="Ranganathan S."/>
            <person name="Rabelo E.M."/>
            <person name="Wilson R.K."/>
            <person name="Felgner P.L."/>
            <person name="Bethony J."/>
            <person name="Hawdon J.M."/>
            <person name="Gasser R.B."/>
            <person name="Loukas A."/>
            <person name="Mitreva M."/>
        </authorList>
    </citation>
    <scope>NUCLEOTIDE SEQUENCE [LARGE SCALE GENOMIC DNA]</scope>
</reference>